<organism evidence="1 2">
    <name type="scientific">Cedecea neteri</name>
    <dbReference type="NCBI Taxonomy" id="158822"/>
    <lineage>
        <taxon>Bacteria</taxon>
        <taxon>Pseudomonadati</taxon>
        <taxon>Pseudomonadota</taxon>
        <taxon>Gammaproteobacteria</taxon>
        <taxon>Enterobacterales</taxon>
        <taxon>Enterobacteriaceae</taxon>
        <taxon>Cedecea</taxon>
    </lineage>
</organism>
<sequence length="43" mass="4467">MSIASVSPGWSVNSAESLLPPAAANLLTNVHPFGVGEFGHTFR</sequence>
<evidence type="ECO:0000313" key="1">
    <source>
        <dbReference type="EMBL" id="SQA97591.1"/>
    </source>
</evidence>
<gene>
    <name evidence="1" type="ORF">NCTC12120_01428</name>
</gene>
<name>A0A2X2T6D5_9ENTR</name>
<protein>
    <submittedName>
        <fullName evidence="1">Uncharacterized protein</fullName>
    </submittedName>
</protein>
<proteinExistence type="predicted"/>
<evidence type="ECO:0000313" key="2">
    <source>
        <dbReference type="Proteomes" id="UP000251197"/>
    </source>
</evidence>
<dbReference type="AlphaFoldDB" id="A0A2X2T6D5"/>
<reference evidence="1 2" key="1">
    <citation type="submission" date="2018-06" db="EMBL/GenBank/DDBJ databases">
        <authorList>
            <consortium name="Pathogen Informatics"/>
            <person name="Doyle S."/>
        </authorList>
    </citation>
    <scope>NUCLEOTIDE SEQUENCE [LARGE SCALE GENOMIC DNA]</scope>
    <source>
        <strain evidence="1 2">NCTC12120</strain>
    </source>
</reference>
<dbReference type="EMBL" id="UAVU01000003">
    <property type="protein sequence ID" value="SQA97591.1"/>
    <property type="molecule type" value="Genomic_DNA"/>
</dbReference>
<dbReference type="Proteomes" id="UP000251197">
    <property type="component" value="Unassembled WGS sequence"/>
</dbReference>
<accession>A0A2X2T6D5</accession>